<dbReference type="GO" id="GO:0016020">
    <property type="term" value="C:membrane"/>
    <property type="evidence" value="ECO:0007669"/>
    <property type="project" value="UniProtKB-SubCell"/>
</dbReference>
<dbReference type="Gene3D" id="1.20.1260.100">
    <property type="entry name" value="TspO/MBR protein"/>
    <property type="match status" value="1"/>
</dbReference>
<evidence type="ECO:0000256" key="4">
    <source>
        <dbReference type="ARBA" id="ARBA00022989"/>
    </source>
</evidence>
<reference evidence="7 8" key="1">
    <citation type="journal article" date="2015" name="Genome Announc.">
        <title>Expanding the biotechnology potential of lactobacilli through comparative genomics of 213 strains and associated genera.</title>
        <authorList>
            <person name="Sun Z."/>
            <person name="Harris H.M."/>
            <person name="McCann A."/>
            <person name="Guo C."/>
            <person name="Argimon S."/>
            <person name="Zhang W."/>
            <person name="Yang X."/>
            <person name="Jeffery I.B."/>
            <person name="Cooney J.C."/>
            <person name="Kagawa T.F."/>
            <person name="Liu W."/>
            <person name="Song Y."/>
            <person name="Salvetti E."/>
            <person name="Wrobel A."/>
            <person name="Rasinkangas P."/>
            <person name="Parkhill J."/>
            <person name="Rea M.C."/>
            <person name="O'Sullivan O."/>
            <person name="Ritari J."/>
            <person name="Douillard F.P."/>
            <person name="Paul Ross R."/>
            <person name="Yang R."/>
            <person name="Briner A.E."/>
            <person name="Felis G.E."/>
            <person name="de Vos W.M."/>
            <person name="Barrangou R."/>
            <person name="Klaenhammer T.R."/>
            <person name="Caufield P.W."/>
            <person name="Cui Y."/>
            <person name="Zhang H."/>
            <person name="O'Toole P.W."/>
        </authorList>
    </citation>
    <scope>NUCLEOTIDE SEQUENCE [LARGE SCALE GENOMIC DNA]</scope>
    <source>
        <strain evidence="7 8">DSM 14421</strain>
    </source>
</reference>
<evidence type="ECO:0000256" key="6">
    <source>
        <dbReference type="SAM" id="Phobius"/>
    </source>
</evidence>
<dbReference type="RefSeq" id="WP_057863935.1">
    <property type="nucleotide sequence ID" value="NZ_AZEY01000020.1"/>
</dbReference>
<protein>
    <submittedName>
        <fullName evidence="7">Sensory protein</fullName>
    </submittedName>
</protein>
<dbReference type="EMBL" id="AZEY01000020">
    <property type="protein sequence ID" value="KRL69082.1"/>
    <property type="molecule type" value="Genomic_DNA"/>
</dbReference>
<name>A0A0R1SQV1_9LACO</name>
<dbReference type="InterPro" id="IPR038330">
    <property type="entry name" value="TspO/MBR-related_sf"/>
</dbReference>
<comment type="caution">
    <text evidence="7">The sequence shown here is derived from an EMBL/GenBank/DDBJ whole genome shotgun (WGS) entry which is preliminary data.</text>
</comment>
<evidence type="ECO:0000313" key="7">
    <source>
        <dbReference type="EMBL" id="KRL69082.1"/>
    </source>
</evidence>
<dbReference type="PANTHER" id="PTHR10057">
    <property type="entry name" value="PERIPHERAL-TYPE BENZODIAZEPINE RECEPTOR"/>
    <property type="match status" value="1"/>
</dbReference>
<comment type="subcellular location">
    <subcellularLocation>
        <location evidence="1">Membrane</location>
        <topology evidence="1">Multi-pass membrane protein</topology>
    </subcellularLocation>
</comment>
<dbReference type="AlphaFoldDB" id="A0A0R1SQV1"/>
<dbReference type="CDD" id="cd15904">
    <property type="entry name" value="TSPO_MBR"/>
    <property type="match status" value="1"/>
</dbReference>
<dbReference type="Proteomes" id="UP000052013">
    <property type="component" value="Unassembled WGS sequence"/>
</dbReference>
<dbReference type="GO" id="GO:0033013">
    <property type="term" value="P:tetrapyrrole metabolic process"/>
    <property type="evidence" value="ECO:0007669"/>
    <property type="project" value="UniProtKB-ARBA"/>
</dbReference>
<accession>A0A0R1SQV1</accession>
<evidence type="ECO:0000313" key="8">
    <source>
        <dbReference type="Proteomes" id="UP000052013"/>
    </source>
</evidence>
<dbReference type="InterPro" id="IPR004307">
    <property type="entry name" value="TspO_MBR"/>
</dbReference>
<keyword evidence="4 6" id="KW-1133">Transmembrane helix</keyword>
<proteinExistence type="inferred from homology"/>
<gene>
    <name evidence="7" type="ORF">FC85_GL002303</name>
</gene>
<evidence type="ECO:0000256" key="5">
    <source>
        <dbReference type="ARBA" id="ARBA00023136"/>
    </source>
</evidence>
<dbReference type="STRING" id="1423739.FC85_GL002303"/>
<evidence type="ECO:0000256" key="1">
    <source>
        <dbReference type="ARBA" id="ARBA00004141"/>
    </source>
</evidence>
<feature type="transmembrane region" description="Helical" evidence="6">
    <location>
        <begin position="50"/>
        <end position="71"/>
    </location>
</feature>
<feature type="transmembrane region" description="Helical" evidence="6">
    <location>
        <begin position="9"/>
        <end position="30"/>
    </location>
</feature>
<evidence type="ECO:0000256" key="3">
    <source>
        <dbReference type="ARBA" id="ARBA00022692"/>
    </source>
</evidence>
<keyword evidence="5 6" id="KW-0472">Membrane</keyword>
<dbReference type="Pfam" id="PF03073">
    <property type="entry name" value="TspO_MBR"/>
    <property type="match status" value="1"/>
</dbReference>
<comment type="similarity">
    <text evidence="2">Belongs to the TspO/BZRP family.</text>
</comment>
<organism evidence="7 8">
    <name type="scientific">Lentilactobacillus diolivorans DSM 14421</name>
    <dbReference type="NCBI Taxonomy" id="1423739"/>
    <lineage>
        <taxon>Bacteria</taxon>
        <taxon>Bacillati</taxon>
        <taxon>Bacillota</taxon>
        <taxon>Bacilli</taxon>
        <taxon>Lactobacillales</taxon>
        <taxon>Lactobacillaceae</taxon>
        <taxon>Lentilactobacillus</taxon>
    </lineage>
</organism>
<dbReference type="FunFam" id="1.20.1260.100:FF:000001">
    <property type="entry name" value="translocator protein 2"/>
    <property type="match status" value="1"/>
</dbReference>
<feature type="transmembrane region" description="Helical" evidence="6">
    <location>
        <begin position="106"/>
        <end position="127"/>
    </location>
</feature>
<evidence type="ECO:0000256" key="2">
    <source>
        <dbReference type="ARBA" id="ARBA00007524"/>
    </source>
</evidence>
<keyword evidence="3 6" id="KW-0812">Transmembrane</keyword>
<sequence>MQSGKIKNFGIMVGSIVGIEGLGILSSLLAGDIKTVYHDLALPPFSPPDVVFGIIWPILYLLIAISGYLIYRSAHSLRTPNLIIFYSQLLLNFIWSIIFFNGNLYWIGLIIILMMDLLVGICMAQFYSVSKAAGILLIPYFLWLCFATYLTLGVALLN</sequence>
<feature type="transmembrane region" description="Helical" evidence="6">
    <location>
        <begin position="83"/>
        <end position="100"/>
    </location>
</feature>
<dbReference type="PANTHER" id="PTHR10057:SF0">
    <property type="entry name" value="TRANSLOCATOR PROTEIN"/>
    <property type="match status" value="1"/>
</dbReference>
<dbReference type="PIRSF" id="PIRSF005859">
    <property type="entry name" value="PBR"/>
    <property type="match status" value="1"/>
</dbReference>
<feature type="transmembrane region" description="Helical" evidence="6">
    <location>
        <begin position="134"/>
        <end position="157"/>
    </location>
</feature>
<dbReference type="PATRIC" id="fig|1423739.3.peg.2395"/>